<dbReference type="InterPro" id="IPR041426">
    <property type="entry name" value="Mos1_HTH"/>
</dbReference>
<gene>
    <name evidence="3" type="ORF">AGLY_005843</name>
</gene>
<dbReference type="Pfam" id="PF17906">
    <property type="entry name" value="HTH_48"/>
    <property type="match status" value="1"/>
</dbReference>
<proteinExistence type="predicted"/>
<dbReference type="Proteomes" id="UP000475862">
    <property type="component" value="Unassembled WGS sequence"/>
</dbReference>
<dbReference type="OrthoDB" id="6594069at2759"/>
<accession>A0A6G0TS08</accession>
<comment type="caution">
    <text evidence="3">The sequence shown here is derived from an EMBL/GenBank/DDBJ whole genome shotgun (WGS) entry which is preliminary data.</text>
</comment>
<dbReference type="EMBL" id="VYZN01000017">
    <property type="protein sequence ID" value="KAE9537871.1"/>
    <property type="molecule type" value="Genomic_DNA"/>
</dbReference>
<dbReference type="InterPro" id="IPR036397">
    <property type="entry name" value="RNaseH_sf"/>
</dbReference>
<feature type="transmembrane region" description="Helical" evidence="1">
    <location>
        <begin position="616"/>
        <end position="641"/>
    </location>
</feature>
<evidence type="ECO:0000313" key="4">
    <source>
        <dbReference type="Proteomes" id="UP000475862"/>
    </source>
</evidence>
<evidence type="ECO:0000256" key="1">
    <source>
        <dbReference type="SAM" id="Phobius"/>
    </source>
</evidence>
<feature type="transmembrane region" description="Helical" evidence="1">
    <location>
        <begin position="555"/>
        <end position="581"/>
    </location>
</feature>
<protein>
    <recommendedName>
        <fullName evidence="2">Mos1 transposase HTH domain-containing protein</fullName>
    </recommendedName>
</protein>
<feature type="domain" description="Mos1 transposase HTH" evidence="2">
    <location>
        <begin position="8"/>
        <end position="52"/>
    </location>
</feature>
<dbReference type="Gene3D" id="3.30.420.10">
    <property type="entry name" value="Ribonuclease H-like superfamily/Ribonuclease H"/>
    <property type="match status" value="1"/>
</dbReference>
<dbReference type="PANTHER" id="PTHR46060">
    <property type="entry name" value="MARINER MOS1 TRANSPOSASE-LIKE PROTEIN"/>
    <property type="match status" value="1"/>
</dbReference>
<evidence type="ECO:0000313" key="3">
    <source>
        <dbReference type="EMBL" id="KAE9537871.1"/>
    </source>
</evidence>
<dbReference type="Pfam" id="PF01359">
    <property type="entry name" value="Transposase_1"/>
    <property type="match status" value="1"/>
</dbReference>
<dbReference type="PANTHER" id="PTHR46060:SF1">
    <property type="entry name" value="MARINER MOS1 TRANSPOSASE-LIKE PROTEIN"/>
    <property type="match status" value="1"/>
</dbReference>
<reference evidence="3 4" key="1">
    <citation type="submission" date="2019-08" db="EMBL/GenBank/DDBJ databases">
        <title>The genome of the soybean aphid Biotype 1, its phylome, world population structure and adaptation to the North American continent.</title>
        <authorList>
            <person name="Giordano R."/>
            <person name="Donthu R.K."/>
            <person name="Hernandez A.G."/>
            <person name="Wright C.L."/>
            <person name="Zimin A.V."/>
        </authorList>
    </citation>
    <scope>NUCLEOTIDE SEQUENCE [LARGE SCALE GENOMIC DNA]</scope>
    <source>
        <tissue evidence="3">Whole aphids</tissue>
    </source>
</reference>
<keyword evidence="1" id="KW-0812">Transmembrane</keyword>
<dbReference type="Gene3D" id="1.10.10.1450">
    <property type="match status" value="1"/>
</dbReference>
<dbReference type="InterPro" id="IPR052709">
    <property type="entry name" value="Transposase-MT_Hybrid"/>
</dbReference>
<evidence type="ECO:0000259" key="2">
    <source>
        <dbReference type="Pfam" id="PF17906"/>
    </source>
</evidence>
<dbReference type="InterPro" id="IPR001888">
    <property type="entry name" value="Transposase_1"/>
</dbReference>
<dbReference type="AlphaFoldDB" id="A0A6G0TS08"/>
<sequence length="818" mass="95006">MEELKSQRICIKFCVKNEIKCNKVCEMLQKAYGQSVMKKTSVYEWYKRFQDGREDVEDDERSGRPSTSIIDENVKKVEKMVMNDRRITIREVADEVGISIGSCHNIFSNVLGMKRVAAKFIPKLLNFDQKNNRMNIAQELLNDVNNDPSLLERVITGDETWVYGYDVETKAQSSTWKHSTSPRAKKARQVRSNVKVLLTVFFDFNGIVHQEFLPQGRTVNKEYYFEVMRRLREAIRKKRPDLWKNNSWLLHHDNAPAHSSLLVRNFLAKNNTVVMPQPPYSPDMAPCDFFLFPKLKRPMKGRRFSSIEEIKAESLRVLKDMPKSEYQECFEDWKKRWHNIHILLQFLKKKEKLNLTSHYLLSIIFAVLFKQLKNMYKILHYIFALRVGFDFSHILFSINNKMLMINIGSIHTLLLHLVDWANFLLHASNGHTYGRSPVCILTCVLRLKSNENLLPQPSKKSFAQSYILHNQDQDQVQVIIIYTIICPGSPHSNRKLSFQCSNLNLLLFPFSWSTNWYWFRSLVCTSGLPGRSWAFRLGIQLLGYDTLVNVGELTIIHILMMMVLVLVMVLVLMMALGVLVFRQPLDRRHNYLPAVLINHGLDDFARHLHRYLLVQFQIIIFFSMFSCNLPATPFCLLLFIVQKICRTHVRVKVRARKMATVERARVSVDGRQSRRTGSRTTPFNVGTKWQSVARSKKNVFDNSATNQTGGCASMTVDGVIIMLPRDREPPVCNVCITVNVSKTVEPSRHRQVLFMFSFFWPSMLTKLVETGIEPFLNWWNQTMVDTVISNFGGNGLTWLHKSSIILSWNLYLTNLKVL</sequence>
<dbReference type="GO" id="GO:0003676">
    <property type="term" value="F:nucleic acid binding"/>
    <property type="evidence" value="ECO:0007669"/>
    <property type="project" value="InterPro"/>
</dbReference>
<keyword evidence="1" id="KW-1133">Transmembrane helix</keyword>
<organism evidence="3 4">
    <name type="scientific">Aphis glycines</name>
    <name type="common">Soybean aphid</name>
    <dbReference type="NCBI Taxonomy" id="307491"/>
    <lineage>
        <taxon>Eukaryota</taxon>
        <taxon>Metazoa</taxon>
        <taxon>Ecdysozoa</taxon>
        <taxon>Arthropoda</taxon>
        <taxon>Hexapoda</taxon>
        <taxon>Insecta</taxon>
        <taxon>Pterygota</taxon>
        <taxon>Neoptera</taxon>
        <taxon>Paraneoptera</taxon>
        <taxon>Hemiptera</taxon>
        <taxon>Sternorrhyncha</taxon>
        <taxon>Aphidomorpha</taxon>
        <taxon>Aphidoidea</taxon>
        <taxon>Aphididae</taxon>
        <taxon>Aphidini</taxon>
        <taxon>Aphis</taxon>
        <taxon>Aphis</taxon>
    </lineage>
</organism>
<keyword evidence="4" id="KW-1185">Reference proteome</keyword>
<keyword evidence="1" id="KW-0472">Membrane</keyword>
<name>A0A6G0TS08_APHGL</name>